<dbReference type="PANTHER" id="PTHR44942">
    <property type="entry name" value="METHYLTRANSF_11 DOMAIN-CONTAINING PROTEIN"/>
    <property type="match status" value="1"/>
</dbReference>
<dbReference type="EMBL" id="CAJHUC010001282">
    <property type="protein sequence ID" value="CAD7700503.1"/>
    <property type="molecule type" value="Genomic_DNA"/>
</dbReference>
<dbReference type="InterPro" id="IPR029063">
    <property type="entry name" value="SAM-dependent_MTases_sf"/>
</dbReference>
<dbReference type="Proteomes" id="UP000708148">
    <property type="component" value="Unassembled WGS sequence"/>
</dbReference>
<evidence type="ECO:0000259" key="4">
    <source>
        <dbReference type="Pfam" id="PF08241"/>
    </source>
</evidence>
<dbReference type="PANTHER" id="PTHR44942:SF4">
    <property type="entry name" value="METHYLTRANSFERASE TYPE 11 DOMAIN-CONTAINING PROTEIN"/>
    <property type="match status" value="1"/>
</dbReference>
<evidence type="ECO:0000256" key="2">
    <source>
        <dbReference type="ARBA" id="ARBA00022603"/>
    </source>
</evidence>
<evidence type="ECO:0000313" key="5">
    <source>
        <dbReference type="EMBL" id="CAD7700503.1"/>
    </source>
</evidence>
<comment type="similarity">
    <text evidence="1">Belongs to the methyltransferase superfamily.</text>
</comment>
<feature type="domain" description="Methyltransferase type 11" evidence="4">
    <location>
        <begin position="83"/>
        <end position="171"/>
    </location>
</feature>
<name>A0A8S1IYS8_9CHLO</name>
<dbReference type="InterPro" id="IPR013216">
    <property type="entry name" value="Methyltransf_11"/>
</dbReference>
<dbReference type="Pfam" id="PF08241">
    <property type="entry name" value="Methyltransf_11"/>
    <property type="match status" value="1"/>
</dbReference>
<dbReference type="Gene3D" id="3.40.50.150">
    <property type="entry name" value="Vaccinia Virus protein VP39"/>
    <property type="match status" value="1"/>
</dbReference>
<dbReference type="SUPFAM" id="SSF53335">
    <property type="entry name" value="S-adenosyl-L-methionine-dependent methyltransferases"/>
    <property type="match status" value="1"/>
</dbReference>
<dbReference type="AlphaFoldDB" id="A0A8S1IYS8"/>
<protein>
    <recommendedName>
        <fullName evidence="4">Methyltransferase type 11 domain-containing protein</fullName>
    </recommendedName>
</protein>
<keyword evidence="2" id="KW-0489">Methyltransferase</keyword>
<dbReference type="InterPro" id="IPR051052">
    <property type="entry name" value="Diverse_substrate_MTase"/>
</dbReference>
<evidence type="ECO:0000256" key="1">
    <source>
        <dbReference type="ARBA" id="ARBA00008361"/>
    </source>
</evidence>
<gene>
    <name evidence="5" type="ORF">OSTQU699_LOCUS5862</name>
</gene>
<proteinExistence type="inferred from homology"/>
<sequence>MRSGGVFMPRLLLHGLLRYPAAQRPLPGGPTSRTLSQTASSNGVELFTDRHQADAYARWRPTYPPALYADQIYRRVQGFGLAVDVATGSGQVAAQLAKKFDRVVATDPSRQQLEQAPRLPNVTYSVGTAESIDLPPSSADLITVGNGLHWLDLPKFYAECRRVLKPRGTVAAWGYGLFKVPSHPKATEALLKLHTVTLGPYWDKRRKLLDSGYKGMEPARSAEFEQVERETMMMESDSSIHAVMGYLASWSSYATYKKMLGDKGKDPLVDFKEEFMASLGATEDSHAIHIVRPLSLIIATGPNKGRS</sequence>
<dbReference type="GO" id="GO:0032259">
    <property type="term" value="P:methylation"/>
    <property type="evidence" value="ECO:0007669"/>
    <property type="project" value="UniProtKB-KW"/>
</dbReference>
<dbReference type="GO" id="GO:0008757">
    <property type="term" value="F:S-adenosylmethionine-dependent methyltransferase activity"/>
    <property type="evidence" value="ECO:0007669"/>
    <property type="project" value="InterPro"/>
</dbReference>
<dbReference type="OrthoDB" id="10027013at2759"/>
<evidence type="ECO:0000256" key="3">
    <source>
        <dbReference type="ARBA" id="ARBA00022679"/>
    </source>
</evidence>
<dbReference type="CDD" id="cd02440">
    <property type="entry name" value="AdoMet_MTases"/>
    <property type="match status" value="1"/>
</dbReference>
<accession>A0A8S1IYS8</accession>
<organism evidence="5 6">
    <name type="scientific">Ostreobium quekettii</name>
    <dbReference type="NCBI Taxonomy" id="121088"/>
    <lineage>
        <taxon>Eukaryota</taxon>
        <taxon>Viridiplantae</taxon>
        <taxon>Chlorophyta</taxon>
        <taxon>core chlorophytes</taxon>
        <taxon>Ulvophyceae</taxon>
        <taxon>TCBD clade</taxon>
        <taxon>Bryopsidales</taxon>
        <taxon>Ostreobineae</taxon>
        <taxon>Ostreobiaceae</taxon>
        <taxon>Ostreobium</taxon>
    </lineage>
</organism>
<reference evidence="5" key="1">
    <citation type="submission" date="2020-12" db="EMBL/GenBank/DDBJ databases">
        <authorList>
            <person name="Iha C."/>
        </authorList>
    </citation>
    <scope>NUCLEOTIDE SEQUENCE</scope>
</reference>
<comment type="caution">
    <text evidence="5">The sequence shown here is derived from an EMBL/GenBank/DDBJ whole genome shotgun (WGS) entry which is preliminary data.</text>
</comment>
<evidence type="ECO:0000313" key="6">
    <source>
        <dbReference type="Proteomes" id="UP000708148"/>
    </source>
</evidence>
<keyword evidence="6" id="KW-1185">Reference proteome</keyword>
<keyword evidence="3" id="KW-0808">Transferase</keyword>